<comment type="similarity">
    <text evidence="1 2">Belongs to the small heat shock protein (HSP20) family.</text>
</comment>
<gene>
    <name evidence="4" type="ORF">SAMN05216218_11122</name>
</gene>
<reference evidence="5" key="1">
    <citation type="submission" date="2016-10" db="EMBL/GenBank/DDBJ databases">
        <authorList>
            <person name="Varghese N."/>
            <person name="Submissions S."/>
        </authorList>
    </citation>
    <scope>NUCLEOTIDE SEQUENCE [LARGE SCALE GENOMIC DNA]</scope>
    <source>
        <strain evidence="5">IBRC-M 10760</strain>
    </source>
</reference>
<sequence>MALPDPASSWTRGIDLPSRLFSGFGSDDYELYEEDDEFVLTVEMPGFEPEEIEVNWYEGRLNISAEHVDGSAGRERTYHRAFRMPKEIDPEEIGARYRNGVLEVRLPVLEGATRRGHSIEVES</sequence>
<protein>
    <submittedName>
        <fullName evidence="4">HSP20 family protein</fullName>
    </submittedName>
</protein>
<evidence type="ECO:0000256" key="2">
    <source>
        <dbReference type="RuleBase" id="RU003616"/>
    </source>
</evidence>
<dbReference type="EMBL" id="FNBK01000011">
    <property type="protein sequence ID" value="SDF89890.1"/>
    <property type="molecule type" value="Genomic_DNA"/>
</dbReference>
<evidence type="ECO:0000313" key="5">
    <source>
        <dbReference type="Proteomes" id="UP000199076"/>
    </source>
</evidence>
<accession>A0A1G7PWY7</accession>
<feature type="domain" description="SHSP" evidence="3">
    <location>
        <begin position="20"/>
        <end position="123"/>
    </location>
</feature>
<dbReference type="PROSITE" id="PS01031">
    <property type="entry name" value="SHSP"/>
    <property type="match status" value="1"/>
</dbReference>
<dbReference type="InterPro" id="IPR031107">
    <property type="entry name" value="Small_HSP"/>
</dbReference>
<evidence type="ECO:0000259" key="3">
    <source>
        <dbReference type="PROSITE" id="PS01031"/>
    </source>
</evidence>
<evidence type="ECO:0000313" key="4">
    <source>
        <dbReference type="EMBL" id="SDF89890.1"/>
    </source>
</evidence>
<dbReference type="Gene3D" id="2.60.40.790">
    <property type="match status" value="1"/>
</dbReference>
<dbReference type="PANTHER" id="PTHR11527">
    <property type="entry name" value="HEAT-SHOCK PROTEIN 20 FAMILY MEMBER"/>
    <property type="match status" value="1"/>
</dbReference>
<dbReference type="STRING" id="660518.SAMN05216218_11122"/>
<dbReference type="InterPro" id="IPR002068">
    <property type="entry name" value="A-crystallin/Hsp20_dom"/>
</dbReference>
<name>A0A1G7PWY7_9EURY</name>
<proteinExistence type="inferred from homology"/>
<dbReference type="AlphaFoldDB" id="A0A1G7PWY7"/>
<dbReference type="CDD" id="cd06464">
    <property type="entry name" value="ACD_sHsps-like"/>
    <property type="match status" value="1"/>
</dbReference>
<dbReference type="InterPro" id="IPR008978">
    <property type="entry name" value="HSP20-like_chaperone"/>
</dbReference>
<dbReference type="RefSeq" id="WP_092693544.1">
    <property type="nucleotide sequence ID" value="NZ_FNBK01000011.1"/>
</dbReference>
<organism evidence="4 5">
    <name type="scientific">Halorientalis regularis</name>
    <dbReference type="NCBI Taxonomy" id="660518"/>
    <lineage>
        <taxon>Archaea</taxon>
        <taxon>Methanobacteriati</taxon>
        <taxon>Methanobacteriota</taxon>
        <taxon>Stenosarchaea group</taxon>
        <taxon>Halobacteria</taxon>
        <taxon>Halobacteriales</taxon>
        <taxon>Haloarculaceae</taxon>
        <taxon>Halorientalis</taxon>
    </lineage>
</organism>
<dbReference type="SUPFAM" id="SSF49764">
    <property type="entry name" value="HSP20-like chaperones"/>
    <property type="match status" value="1"/>
</dbReference>
<dbReference type="Proteomes" id="UP000199076">
    <property type="component" value="Unassembled WGS sequence"/>
</dbReference>
<dbReference type="OrthoDB" id="198277at2157"/>
<keyword evidence="5" id="KW-1185">Reference proteome</keyword>
<dbReference type="Pfam" id="PF00011">
    <property type="entry name" value="HSP20"/>
    <property type="match status" value="1"/>
</dbReference>
<evidence type="ECO:0000256" key="1">
    <source>
        <dbReference type="PROSITE-ProRule" id="PRU00285"/>
    </source>
</evidence>